<protein>
    <submittedName>
        <fullName evidence="1">Uncharacterized protein</fullName>
    </submittedName>
</protein>
<evidence type="ECO:0000313" key="1">
    <source>
        <dbReference type="EMBL" id="KAI4387492.1"/>
    </source>
</evidence>
<proteinExistence type="predicted"/>
<name>A0ACB9S8D7_9MYRT</name>
<comment type="caution">
    <text evidence="1">The sequence shown here is derived from an EMBL/GenBank/DDBJ whole genome shotgun (WGS) entry which is preliminary data.</text>
</comment>
<gene>
    <name evidence="1" type="ORF">MLD38_005320</name>
</gene>
<organism evidence="1 2">
    <name type="scientific">Melastoma candidum</name>
    <dbReference type="NCBI Taxonomy" id="119954"/>
    <lineage>
        <taxon>Eukaryota</taxon>
        <taxon>Viridiplantae</taxon>
        <taxon>Streptophyta</taxon>
        <taxon>Embryophyta</taxon>
        <taxon>Tracheophyta</taxon>
        <taxon>Spermatophyta</taxon>
        <taxon>Magnoliopsida</taxon>
        <taxon>eudicotyledons</taxon>
        <taxon>Gunneridae</taxon>
        <taxon>Pentapetalae</taxon>
        <taxon>rosids</taxon>
        <taxon>malvids</taxon>
        <taxon>Myrtales</taxon>
        <taxon>Melastomataceae</taxon>
        <taxon>Melastomatoideae</taxon>
        <taxon>Melastomateae</taxon>
        <taxon>Melastoma</taxon>
    </lineage>
</organism>
<evidence type="ECO:0000313" key="2">
    <source>
        <dbReference type="Proteomes" id="UP001057402"/>
    </source>
</evidence>
<sequence length="145" mass="16625">MERWQRWKPVGDEESREDQKAYVPELEPPCDIDMWSSDWNHNPDAVMLPGPEDQHPFPVSRLWRQRRPQQQRSHQMTSERTLCPTTTSTVRPQDRRLTSVVSDSKLSKTTLDAGSPQGVIQDLASTGKAEQVAKEDGCCYFWGAI</sequence>
<accession>A0ACB9S8D7</accession>
<dbReference type="Proteomes" id="UP001057402">
    <property type="component" value="Chromosome 2"/>
</dbReference>
<reference evidence="2" key="1">
    <citation type="journal article" date="2023" name="Front. Plant Sci.">
        <title>Chromosomal-level genome assembly of Melastoma candidum provides insights into trichome evolution.</title>
        <authorList>
            <person name="Zhong Y."/>
            <person name="Wu W."/>
            <person name="Sun C."/>
            <person name="Zou P."/>
            <person name="Liu Y."/>
            <person name="Dai S."/>
            <person name="Zhou R."/>
        </authorList>
    </citation>
    <scope>NUCLEOTIDE SEQUENCE [LARGE SCALE GENOMIC DNA]</scope>
</reference>
<dbReference type="EMBL" id="CM042881">
    <property type="protein sequence ID" value="KAI4387492.1"/>
    <property type="molecule type" value="Genomic_DNA"/>
</dbReference>
<keyword evidence="2" id="KW-1185">Reference proteome</keyword>